<feature type="transmembrane region" description="Helical" evidence="1">
    <location>
        <begin position="27"/>
        <end position="47"/>
    </location>
</feature>
<keyword evidence="3" id="KW-1185">Reference proteome</keyword>
<dbReference type="Pfam" id="PF04286">
    <property type="entry name" value="DUF445"/>
    <property type="match status" value="1"/>
</dbReference>
<dbReference type="InterPro" id="IPR007383">
    <property type="entry name" value="DUF445"/>
</dbReference>
<keyword evidence="1" id="KW-0812">Transmembrane</keyword>
<name>A0ABY8QTY4_9MICO</name>
<dbReference type="RefSeq" id="WP_349638627.1">
    <property type="nucleotide sequence ID" value="NZ_CP090958.1"/>
</dbReference>
<dbReference type="PANTHER" id="PTHR38442">
    <property type="entry name" value="INNER MEMBRANE PROTEIN-RELATED"/>
    <property type="match status" value="1"/>
</dbReference>
<evidence type="ECO:0000313" key="2">
    <source>
        <dbReference type="EMBL" id="WGW11834.1"/>
    </source>
</evidence>
<dbReference type="Proteomes" id="UP001209083">
    <property type="component" value="Chromosome"/>
</dbReference>
<accession>A0ABY8QTY4</accession>
<reference evidence="2 3" key="1">
    <citation type="submission" date="2023-05" db="EMBL/GenBank/DDBJ databases">
        <title>Lithophilousrod everest ZFBP1038 complete genpme.</title>
        <authorList>
            <person name="Tian M."/>
        </authorList>
    </citation>
    <scope>NUCLEOTIDE SEQUENCE [LARGE SCALE GENOMIC DNA]</scope>
    <source>
        <strain evidence="2 3">ZFBP1038</strain>
    </source>
</reference>
<dbReference type="EMBL" id="CP090958">
    <property type="protein sequence ID" value="WGW11834.1"/>
    <property type="molecule type" value="Genomic_DNA"/>
</dbReference>
<keyword evidence="1" id="KW-0472">Membrane</keyword>
<sequence length="424" mass="46191">MSLSLNASTAMGEADLIRLRALRKMRVIAVSLLILAAIIFVLTQTLTDRTGVWGFVNRGAEAAMIGALADWFAVTALFRHPLGLPIPHTAIIPKRKEVLGQSLTEFVATNFLDGAVVKDKVLRAEPARRLGEWLKPVENRQKVVVRAAGIASVGISKVKDADVESLVEQVMLPKLAEAEKSPLLGHFLAGVVEDGSHHGLVDLVATESYAWLTRNPDVVERVVAGRAPSWVPQWVNAQVTNRIRQELLGWVSDVRDRPDHPARKSLDELLAKLADDMQHDAGTMARTEAVINRALTRPGLADTVTALWRSIQRALIEALDDEEGVLRRRGIEALGDLAERLTAEPEFQQRIDSQLASAAETIATSFGPELATVISDTVERWDGNEAAEKIELHVGRDLQFIRINGTVVGALVGLGIHALTLVLG</sequence>
<evidence type="ECO:0000256" key="1">
    <source>
        <dbReference type="SAM" id="Phobius"/>
    </source>
</evidence>
<gene>
    <name evidence="2" type="ORF">LWF01_17360</name>
</gene>
<evidence type="ECO:0000313" key="3">
    <source>
        <dbReference type="Proteomes" id="UP001209083"/>
    </source>
</evidence>
<dbReference type="PANTHER" id="PTHR38442:SF1">
    <property type="entry name" value="INNER MEMBRANE PROTEIN"/>
    <property type="match status" value="1"/>
</dbReference>
<keyword evidence="1" id="KW-1133">Transmembrane helix</keyword>
<proteinExistence type="predicted"/>
<organism evidence="2 3">
    <name type="scientific">Saxibacter everestensis</name>
    <dbReference type="NCBI Taxonomy" id="2909229"/>
    <lineage>
        <taxon>Bacteria</taxon>
        <taxon>Bacillati</taxon>
        <taxon>Actinomycetota</taxon>
        <taxon>Actinomycetes</taxon>
        <taxon>Micrococcales</taxon>
        <taxon>Brevibacteriaceae</taxon>
        <taxon>Saxibacter</taxon>
    </lineage>
</organism>
<protein>
    <submittedName>
        <fullName evidence="2">DUF445 domain-containing protein</fullName>
    </submittedName>
</protein>